<evidence type="ECO:0000256" key="3">
    <source>
        <dbReference type="ARBA" id="ARBA00022692"/>
    </source>
</evidence>
<sequence>MSLFAATRRWARRGSVLAAPGAWLRRAVTQSGMERAALIQAIKASVAAVIAWVIAADVLHFSQPFLAPWSAIFIVAATVYRSIHSAAQQLAAAFIAVILASVATGLIQWDLLALFVAVLVGLLIGQWRFFGDSGTWIGITALLIMTSGSMEESALVDRLIETAIGAAIGIAVNAAIAPPVYQLKASDAIARVAEDLADVLEHMGEAAISDDRQRFDSGMRARAAVVLMRDAEQAVALDRESRRLNPRLRTGGVGSDHENTLSALRHAWSHVEELGKTLQTTRQESGPFEERTRQCLADMFAQLADLVRRCSDDTATETDVEQSAADAGRRLDSVEQILESTDSVTISSVARLVTITAPARHIIRELSSR</sequence>
<evidence type="ECO:0000313" key="8">
    <source>
        <dbReference type="Proteomes" id="UP001067235"/>
    </source>
</evidence>
<evidence type="ECO:0000256" key="1">
    <source>
        <dbReference type="ARBA" id="ARBA00004651"/>
    </source>
</evidence>
<evidence type="ECO:0000256" key="6">
    <source>
        <dbReference type="SAM" id="Phobius"/>
    </source>
</evidence>
<evidence type="ECO:0000256" key="4">
    <source>
        <dbReference type="ARBA" id="ARBA00022989"/>
    </source>
</evidence>
<dbReference type="Proteomes" id="UP001067235">
    <property type="component" value="Unassembled WGS sequence"/>
</dbReference>
<dbReference type="PANTHER" id="PTHR30509">
    <property type="entry name" value="P-HYDROXYBENZOIC ACID EFFLUX PUMP SUBUNIT-RELATED"/>
    <property type="match status" value="1"/>
</dbReference>
<dbReference type="InterPro" id="IPR010343">
    <property type="entry name" value="ArAE_1"/>
</dbReference>
<dbReference type="RefSeq" id="WP_301569667.1">
    <property type="nucleotide sequence ID" value="NZ_JAPWIE010000001.1"/>
</dbReference>
<proteinExistence type="predicted"/>
<organism evidence="7 8">
    <name type="scientific">Gordonia rubripertincta</name>
    <name type="common">Rhodococcus corallinus</name>
    <dbReference type="NCBI Taxonomy" id="36822"/>
    <lineage>
        <taxon>Bacteria</taxon>
        <taxon>Bacillati</taxon>
        <taxon>Actinomycetota</taxon>
        <taxon>Actinomycetes</taxon>
        <taxon>Mycobacteriales</taxon>
        <taxon>Gordoniaceae</taxon>
        <taxon>Gordonia</taxon>
    </lineage>
</organism>
<keyword evidence="2" id="KW-1003">Cell membrane</keyword>
<feature type="transmembrane region" description="Helical" evidence="6">
    <location>
        <begin position="36"/>
        <end position="54"/>
    </location>
</feature>
<name>A0ABT4MQB2_GORRU</name>
<feature type="transmembrane region" description="Helical" evidence="6">
    <location>
        <begin position="66"/>
        <end position="83"/>
    </location>
</feature>
<reference evidence="7" key="1">
    <citation type="submission" date="2022-12" db="EMBL/GenBank/DDBJ databases">
        <authorList>
            <person name="Krivoruchko A.V."/>
            <person name="Elkin A."/>
        </authorList>
    </citation>
    <scope>NUCLEOTIDE SEQUENCE</scope>
    <source>
        <strain evidence="7">IEGM 1388</strain>
    </source>
</reference>
<keyword evidence="5 6" id="KW-0472">Membrane</keyword>
<gene>
    <name evidence="7" type="ORF">O4213_04315</name>
</gene>
<keyword evidence="4 6" id="KW-1133">Transmembrane helix</keyword>
<keyword evidence="8" id="KW-1185">Reference proteome</keyword>
<dbReference type="PANTHER" id="PTHR30509:SF9">
    <property type="entry name" value="MULTIDRUG RESISTANCE PROTEIN MDTO"/>
    <property type="match status" value="1"/>
</dbReference>
<keyword evidence="3 6" id="KW-0812">Transmembrane</keyword>
<feature type="transmembrane region" description="Helical" evidence="6">
    <location>
        <begin position="90"/>
        <end position="123"/>
    </location>
</feature>
<dbReference type="EMBL" id="JAPWIE010000001">
    <property type="protein sequence ID" value="MCZ4549192.1"/>
    <property type="molecule type" value="Genomic_DNA"/>
</dbReference>
<dbReference type="Pfam" id="PF06081">
    <property type="entry name" value="ArAE_1"/>
    <property type="match status" value="1"/>
</dbReference>
<comment type="subcellular location">
    <subcellularLocation>
        <location evidence="1">Cell membrane</location>
        <topology evidence="1">Multi-pass membrane protein</topology>
    </subcellularLocation>
</comment>
<protein>
    <submittedName>
        <fullName evidence="7">Aromatic acid exporter family protein</fullName>
    </submittedName>
</protein>
<evidence type="ECO:0000256" key="2">
    <source>
        <dbReference type="ARBA" id="ARBA00022475"/>
    </source>
</evidence>
<comment type="caution">
    <text evidence="7">The sequence shown here is derived from an EMBL/GenBank/DDBJ whole genome shotgun (WGS) entry which is preliminary data.</text>
</comment>
<evidence type="ECO:0000256" key="5">
    <source>
        <dbReference type="ARBA" id="ARBA00023136"/>
    </source>
</evidence>
<feature type="transmembrane region" description="Helical" evidence="6">
    <location>
        <begin position="159"/>
        <end position="181"/>
    </location>
</feature>
<accession>A0ABT4MQB2</accession>
<feature type="transmembrane region" description="Helical" evidence="6">
    <location>
        <begin position="129"/>
        <end position="147"/>
    </location>
</feature>
<evidence type="ECO:0000313" key="7">
    <source>
        <dbReference type="EMBL" id="MCZ4549192.1"/>
    </source>
</evidence>